<keyword evidence="2" id="KW-1185">Reference proteome</keyword>
<dbReference type="EMBL" id="CMVM020000557">
    <property type="status" value="NOT_ANNOTATED_CDS"/>
    <property type="molecule type" value="Genomic_DNA"/>
</dbReference>
<reference evidence="2" key="1">
    <citation type="submission" date="2013-10" db="EMBL/GenBank/DDBJ databases">
        <title>Genome sequencing of Onchocerca volvulus.</title>
        <authorList>
            <person name="Cotton J."/>
            <person name="Tsai J."/>
            <person name="Stanley E."/>
            <person name="Tracey A."/>
            <person name="Holroyd N."/>
            <person name="Lustigman S."/>
            <person name="Berriman M."/>
        </authorList>
    </citation>
    <scope>NUCLEOTIDE SEQUENCE</scope>
</reference>
<protein>
    <submittedName>
        <fullName evidence="1">Uncharacterized protein</fullName>
    </submittedName>
</protein>
<dbReference type="Proteomes" id="UP000024404">
    <property type="component" value="Unassembled WGS sequence"/>
</dbReference>
<reference evidence="1" key="2">
    <citation type="submission" date="2022-06" db="UniProtKB">
        <authorList>
            <consortium name="EnsemblMetazoa"/>
        </authorList>
    </citation>
    <scope>IDENTIFICATION</scope>
</reference>
<dbReference type="AlphaFoldDB" id="A0A8R1XV05"/>
<name>A0A8R1XV05_ONCVO</name>
<accession>A0A8R1XV05</accession>
<sequence length="117" mass="13493">MQISSAERPLKALLGQKNMEDLDGDAVGKIRTFVSCALIKVESFDRWSSLVKADDKAWISIKQMHDFVVAKFKSDSLLKAAVQHDDKNSDRNVLLVNDQMRFETFTLYNKWRRVVIM</sequence>
<evidence type="ECO:0000313" key="1">
    <source>
        <dbReference type="EnsemblMetazoa" id="OVOC12619.1"/>
    </source>
</evidence>
<dbReference type="EnsemblMetazoa" id="OVOC12619.1">
    <property type="protein sequence ID" value="OVOC12619.1"/>
    <property type="gene ID" value="WBGene00249428"/>
</dbReference>
<evidence type="ECO:0000313" key="2">
    <source>
        <dbReference type="Proteomes" id="UP000024404"/>
    </source>
</evidence>
<organism evidence="1 2">
    <name type="scientific">Onchocerca volvulus</name>
    <dbReference type="NCBI Taxonomy" id="6282"/>
    <lineage>
        <taxon>Eukaryota</taxon>
        <taxon>Metazoa</taxon>
        <taxon>Ecdysozoa</taxon>
        <taxon>Nematoda</taxon>
        <taxon>Chromadorea</taxon>
        <taxon>Rhabditida</taxon>
        <taxon>Spirurina</taxon>
        <taxon>Spiruromorpha</taxon>
        <taxon>Filarioidea</taxon>
        <taxon>Onchocercidae</taxon>
        <taxon>Onchocerca</taxon>
    </lineage>
</organism>
<proteinExistence type="predicted"/>